<dbReference type="SUPFAM" id="SSF50998">
    <property type="entry name" value="Quinoprotein alcohol dehydrogenase-like"/>
    <property type="match status" value="1"/>
</dbReference>
<evidence type="ECO:0000259" key="1">
    <source>
        <dbReference type="Pfam" id="PF13360"/>
    </source>
</evidence>
<reference evidence="2 3" key="1">
    <citation type="submission" date="2014-05" db="EMBL/GenBank/DDBJ databases">
        <title>Draft Genome Sequence of Kitasatospora cheerisanensis KCTC 2395.</title>
        <authorList>
            <person name="Nam D.H."/>
        </authorList>
    </citation>
    <scope>NUCLEOTIDE SEQUENCE [LARGE SCALE GENOMIC DNA]</scope>
    <source>
        <strain evidence="2 3">KCTC 2395</strain>
    </source>
</reference>
<dbReference type="Gene3D" id="2.130.10.10">
    <property type="entry name" value="YVTN repeat-like/Quinoprotein amine dehydrogenase"/>
    <property type="match status" value="2"/>
</dbReference>
<dbReference type="InterPro" id="IPR015943">
    <property type="entry name" value="WD40/YVTN_repeat-like_dom_sf"/>
</dbReference>
<dbReference type="eggNOG" id="COG1520">
    <property type="taxonomic scope" value="Bacteria"/>
</dbReference>
<dbReference type="HOGENOM" id="CLU_661868_0_0_11"/>
<evidence type="ECO:0000313" key="3">
    <source>
        <dbReference type="Proteomes" id="UP000027178"/>
    </source>
</evidence>
<name>A0A066YWB1_9ACTN</name>
<dbReference type="AlphaFoldDB" id="A0A066YWB1"/>
<comment type="caution">
    <text evidence="2">The sequence shown here is derived from an EMBL/GenBank/DDBJ whole genome shotgun (WGS) entry which is preliminary data.</text>
</comment>
<dbReference type="EMBL" id="JNBY01000116">
    <property type="protein sequence ID" value="KDN82185.1"/>
    <property type="molecule type" value="Genomic_DNA"/>
</dbReference>
<dbReference type="InterPro" id="IPR002372">
    <property type="entry name" value="PQQ_rpt_dom"/>
</dbReference>
<accession>A0A066YWB1</accession>
<feature type="domain" description="Pyrrolo-quinoline quinone repeat" evidence="1">
    <location>
        <begin position="77"/>
        <end position="181"/>
    </location>
</feature>
<dbReference type="InterPro" id="IPR011047">
    <property type="entry name" value="Quinoprotein_ADH-like_sf"/>
</dbReference>
<sequence>MAVLAVVVVLALLGAGGWWFLQRGDGPSAAGGERLPGNALSRQWEQSEKRTMVTGTKRTGLPGLWSTSQTVVYGDGGGVRGYDPATGMQKWTLKPPEHVGQPCAMSWRATANGTGAVAYDAGGGDCSVIASVDTNTGTVLWSKNLAGNARSNDPVLTVNDNMITADLGQGTLARFDARLGTPKSLPRPAPHSGDCTKGYALGDYHGVMTSDCPGEGVTVFSQLDDKGGNKTYPGNGRSAQAVLGEEPLTVLFDSDSGPAAIQTFGTDGPGPTVELTGELEKFNFSGRYRAVVGKHVLIAEYEQTDGFGALDLTTGKLLWRTPYGSHFRLVGEDHGKVLFVTDGADKAVAPHQDLVAYDLASGQRTTVGALARPDGRSPGIASSCEVAGESGRLFTACEPPDLSGSFAVDSYSTTL</sequence>
<dbReference type="PATRIC" id="fig|1348663.4.peg.5821"/>
<evidence type="ECO:0000313" key="2">
    <source>
        <dbReference type="EMBL" id="KDN82185.1"/>
    </source>
</evidence>
<keyword evidence="3" id="KW-1185">Reference proteome</keyword>
<protein>
    <recommendedName>
        <fullName evidence="1">Pyrrolo-quinoline quinone repeat domain-containing protein</fullName>
    </recommendedName>
</protein>
<dbReference type="Pfam" id="PF13360">
    <property type="entry name" value="PQQ_2"/>
    <property type="match status" value="1"/>
</dbReference>
<proteinExistence type="predicted"/>
<gene>
    <name evidence="2" type="ORF">KCH_60190</name>
</gene>
<dbReference type="Proteomes" id="UP000027178">
    <property type="component" value="Unassembled WGS sequence"/>
</dbReference>
<organism evidence="2 3">
    <name type="scientific">Kitasatospora cheerisanensis KCTC 2395</name>
    <dbReference type="NCBI Taxonomy" id="1348663"/>
    <lineage>
        <taxon>Bacteria</taxon>
        <taxon>Bacillati</taxon>
        <taxon>Actinomycetota</taxon>
        <taxon>Actinomycetes</taxon>
        <taxon>Kitasatosporales</taxon>
        <taxon>Streptomycetaceae</taxon>
        <taxon>Kitasatospora</taxon>
    </lineage>
</organism>